<dbReference type="InterPro" id="IPR009057">
    <property type="entry name" value="Homeodomain-like_sf"/>
</dbReference>
<dbReference type="InterPro" id="IPR036271">
    <property type="entry name" value="Tet_transcr_reg_TetR-rel_C_sf"/>
</dbReference>
<keyword evidence="2 4" id="KW-0238">DNA-binding</keyword>
<evidence type="ECO:0000313" key="8">
    <source>
        <dbReference type="Proteomes" id="UP000466681"/>
    </source>
</evidence>
<reference evidence="7 8" key="1">
    <citation type="journal article" date="2019" name="Emerg. Microbes Infect.">
        <title>Comprehensive subspecies identification of 175 nontuberculous mycobacteria species based on 7547 genomic profiles.</title>
        <authorList>
            <person name="Matsumoto Y."/>
            <person name="Kinjo T."/>
            <person name="Motooka D."/>
            <person name="Nabeya D."/>
            <person name="Jung N."/>
            <person name="Uechi K."/>
            <person name="Horii T."/>
            <person name="Iida T."/>
            <person name="Fujita J."/>
            <person name="Nakamura S."/>
        </authorList>
    </citation>
    <scope>NUCLEOTIDE SEQUENCE [LARGE SCALE GENOMIC DNA]</scope>
    <source>
        <strain evidence="7 8">JCM 6375</strain>
    </source>
</reference>
<gene>
    <name evidence="7" type="ORF">MMOR_59240</name>
</gene>
<dbReference type="KEGG" id="mmor:MMOR_59240"/>
<dbReference type="InterPro" id="IPR049445">
    <property type="entry name" value="TetR_SbtR-like_C"/>
</dbReference>
<dbReference type="SUPFAM" id="SSF46689">
    <property type="entry name" value="Homeodomain-like"/>
    <property type="match status" value="1"/>
</dbReference>
<dbReference type="EMBL" id="AP022560">
    <property type="protein sequence ID" value="BBX04988.1"/>
    <property type="molecule type" value="Genomic_DNA"/>
</dbReference>
<dbReference type="Proteomes" id="UP000466681">
    <property type="component" value="Chromosome"/>
</dbReference>
<dbReference type="PANTHER" id="PTHR30055:SF234">
    <property type="entry name" value="HTH-TYPE TRANSCRIPTIONAL REGULATOR BETI"/>
    <property type="match status" value="1"/>
</dbReference>
<keyword evidence="3" id="KW-0804">Transcription</keyword>
<dbReference type="AlphaFoldDB" id="A0AAD1HJ08"/>
<accession>A0AAD1HJ08</accession>
<evidence type="ECO:0000256" key="3">
    <source>
        <dbReference type="ARBA" id="ARBA00023163"/>
    </source>
</evidence>
<name>A0AAD1HJ08_9MYCO</name>
<dbReference type="InterPro" id="IPR001647">
    <property type="entry name" value="HTH_TetR"/>
</dbReference>
<dbReference type="Gene3D" id="1.10.357.10">
    <property type="entry name" value="Tetracycline Repressor, domain 2"/>
    <property type="match status" value="1"/>
</dbReference>
<dbReference type="PANTHER" id="PTHR30055">
    <property type="entry name" value="HTH-TYPE TRANSCRIPTIONAL REGULATOR RUTR"/>
    <property type="match status" value="1"/>
</dbReference>
<evidence type="ECO:0000256" key="4">
    <source>
        <dbReference type="PROSITE-ProRule" id="PRU00335"/>
    </source>
</evidence>
<dbReference type="Pfam" id="PF00440">
    <property type="entry name" value="TetR_N"/>
    <property type="match status" value="1"/>
</dbReference>
<dbReference type="GO" id="GO:0003700">
    <property type="term" value="F:DNA-binding transcription factor activity"/>
    <property type="evidence" value="ECO:0007669"/>
    <property type="project" value="TreeGrafter"/>
</dbReference>
<feature type="domain" description="HTH tetR-type" evidence="6">
    <location>
        <begin position="40"/>
        <end position="99"/>
    </location>
</feature>
<keyword evidence="8" id="KW-1185">Reference proteome</keyword>
<proteinExistence type="predicted"/>
<dbReference type="InterPro" id="IPR050109">
    <property type="entry name" value="HTH-type_TetR-like_transc_reg"/>
</dbReference>
<feature type="region of interest" description="Disordered" evidence="5">
    <location>
        <begin position="1"/>
        <end position="35"/>
    </location>
</feature>
<dbReference type="GO" id="GO:0000976">
    <property type="term" value="F:transcription cis-regulatory region binding"/>
    <property type="evidence" value="ECO:0007669"/>
    <property type="project" value="TreeGrafter"/>
</dbReference>
<feature type="compositionally biased region" description="Basic and acidic residues" evidence="5">
    <location>
        <begin position="14"/>
        <end position="35"/>
    </location>
</feature>
<keyword evidence="1" id="KW-0805">Transcription regulation</keyword>
<dbReference type="PRINTS" id="PR00455">
    <property type="entry name" value="HTHTETR"/>
</dbReference>
<sequence length="214" mass="23473">MVSGAYAPVDDDYTERTSRLAHSRGEKLTQTERPLRADAARNRARVLEVAYDTFAAEGLSVPIDEIARRAGVGAGTVYRHFPTKEDLFRAVVEDRIRGVIAEGRRLLAEAEPADALFEFLRAMVLTWGATDRGLSEALAGVRIDVEKALPEAEGEFFAMLGELLSAAKDAGTVRRDVSVRDIKAILVGLQAMQTYNDEAAERLTDVVLDGLRPR</sequence>
<evidence type="ECO:0000313" key="7">
    <source>
        <dbReference type="EMBL" id="BBX04988.1"/>
    </source>
</evidence>
<feature type="DNA-binding region" description="H-T-H motif" evidence="4">
    <location>
        <begin position="62"/>
        <end position="81"/>
    </location>
</feature>
<evidence type="ECO:0000256" key="2">
    <source>
        <dbReference type="ARBA" id="ARBA00023125"/>
    </source>
</evidence>
<evidence type="ECO:0000256" key="5">
    <source>
        <dbReference type="SAM" id="MobiDB-lite"/>
    </source>
</evidence>
<evidence type="ECO:0000259" key="6">
    <source>
        <dbReference type="PROSITE" id="PS50977"/>
    </source>
</evidence>
<dbReference type="SUPFAM" id="SSF48498">
    <property type="entry name" value="Tetracyclin repressor-like, C-terminal domain"/>
    <property type="match status" value="1"/>
</dbReference>
<evidence type="ECO:0000256" key="1">
    <source>
        <dbReference type="ARBA" id="ARBA00023015"/>
    </source>
</evidence>
<organism evidence="7 8">
    <name type="scientific">Mycolicibacterium moriokaense</name>
    <dbReference type="NCBI Taxonomy" id="39691"/>
    <lineage>
        <taxon>Bacteria</taxon>
        <taxon>Bacillati</taxon>
        <taxon>Actinomycetota</taxon>
        <taxon>Actinomycetes</taxon>
        <taxon>Mycobacteriales</taxon>
        <taxon>Mycobacteriaceae</taxon>
        <taxon>Mycolicibacterium</taxon>
    </lineage>
</organism>
<protein>
    <submittedName>
        <fullName evidence="7">Transcriptional regulatory protein TetR</fullName>
    </submittedName>
</protein>
<dbReference type="Pfam" id="PF21597">
    <property type="entry name" value="TetR_C_43"/>
    <property type="match status" value="1"/>
</dbReference>
<dbReference type="PROSITE" id="PS50977">
    <property type="entry name" value="HTH_TETR_2"/>
    <property type="match status" value="1"/>
</dbReference>